<protein>
    <recommendedName>
        <fullName evidence="3">Zinc-finger domain-containing protein</fullName>
    </recommendedName>
</protein>
<dbReference type="AlphaFoldDB" id="A0A1G1KYR7"/>
<comment type="caution">
    <text evidence="1">The sequence shown here is derived from an EMBL/GenBank/DDBJ whole genome shotgun (WGS) entry which is preliminary data.</text>
</comment>
<name>A0A1G1KYR7_9BACT</name>
<evidence type="ECO:0000313" key="1">
    <source>
        <dbReference type="EMBL" id="OGW98075.1"/>
    </source>
</evidence>
<proteinExistence type="predicted"/>
<evidence type="ECO:0000313" key="2">
    <source>
        <dbReference type="Proteomes" id="UP000178187"/>
    </source>
</evidence>
<evidence type="ECO:0008006" key="3">
    <source>
        <dbReference type="Google" id="ProtNLM"/>
    </source>
</evidence>
<organism evidence="1 2">
    <name type="scientific">Candidatus Danuiimicrobium aquiferis</name>
    <dbReference type="NCBI Taxonomy" id="1801832"/>
    <lineage>
        <taxon>Bacteria</taxon>
        <taxon>Pseudomonadati</taxon>
        <taxon>Candidatus Omnitrophota</taxon>
        <taxon>Candidatus Danuiimicrobium</taxon>
    </lineage>
</organism>
<dbReference type="EMBL" id="MHFR01000037">
    <property type="protein sequence ID" value="OGW98075.1"/>
    <property type="molecule type" value="Genomic_DNA"/>
</dbReference>
<reference evidence="1 2" key="1">
    <citation type="journal article" date="2016" name="Nat. Commun.">
        <title>Thousands of microbial genomes shed light on interconnected biogeochemical processes in an aquifer system.</title>
        <authorList>
            <person name="Anantharaman K."/>
            <person name="Brown C.T."/>
            <person name="Hug L.A."/>
            <person name="Sharon I."/>
            <person name="Castelle C.J."/>
            <person name="Probst A.J."/>
            <person name="Thomas B.C."/>
            <person name="Singh A."/>
            <person name="Wilkins M.J."/>
            <person name="Karaoz U."/>
            <person name="Brodie E.L."/>
            <person name="Williams K.H."/>
            <person name="Hubbard S.S."/>
            <person name="Banfield J.F."/>
        </authorList>
    </citation>
    <scope>NUCLEOTIDE SEQUENCE [LARGE SCALE GENOMIC DNA]</scope>
</reference>
<dbReference type="Proteomes" id="UP000178187">
    <property type="component" value="Unassembled WGS sequence"/>
</dbReference>
<gene>
    <name evidence="1" type="ORF">A3G33_07555</name>
</gene>
<accession>A0A1G1KYR7</accession>
<sequence>MDIEKLLKTIYKQSRKDSKPQGACLTDQDIACFLDDRLSRKQRKLICAHVVSCATCADQFKDHLLIAEDVNSSPLLEVPQELEDMAKALVSSKVKPNILDIILNFTQDAIQLVKTTGDVLKTAVPIPVLRTNGKAEAMPNQIKIAKAFKNLALEVQVEKRRHDLADISVSISEEGKRKKPAGFRISLFRGEREICSKLADKGKIKFEEVKIGQYKIVISKEGIVSSIVYVTVNSKP</sequence>